<sequence length="124" mass="14403">MNEQEDGLQSRLVVNRKRDGRRKYDEVAKRELIEACLKPGVSIARTAMEHGINPNLVRTWISKYQREQGRTEMVKPHESRLTRLTLSYRWSRCVALELCKITLEELTTIVQMLGRLPCSSSTKD</sequence>
<protein>
    <recommendedName>
        <fullName evidence="3">Transposase</fullName>
    </recommendedName>
</protein>
<proteinExistence type="predicted"/>
<dbReference type="Pfam" id="PF01527">
    <property type="entry name" value="HTH_Tnp_1"/>
    <property type="match status" value="1"/>
</dbReference>
<reference evidence="1 2" key="1">
    <citation type="submission" date="2015-11" db="EMBL/GenBank/DDBJ databases">
        <title>Expanding the genomic diversity of Burkholderia species for the development of highly accurate diagnostics.</title>
        <authorList>
            <person name="Sahl J."/>
            <person name="Keim P."/>
            <person name="Wagner D."/>
        </authorList>
    </citation>
    <scope>NUCLEOTIDE SEQUENCE [LARGE SCALE GENOMIC DNA]</scope>
    <source>
        <strain evidence="1 2">MSMB1585WGS</strain>
    </source>
</reference>
<comment type="caution">
    <text evidence="1">The sequence shown here is derived from an EMBL/GenBank/DDBJ whole genome shotgun (WGS) entry which is preliminary data.</text>
</comment>
<dbReference type="AlphaFoldDB" id="A0ABD4E7H3"/>
<dbReference type="InterPro" id="IPR002514">
    <property type="entry name" value="Transposase_8"/>
</dbReference>
<evidence type="ECO:0000313" key="1">
    <source>
        <dbReference type="EMBL" id="KVN88856.1"/>
    </source>
</evidence>
<dbReference type="Proteomes" id="UP000057910">
    <property type="component" value="Unassembled WGS sequence"/>
</dbReference>
<name>A0ABD4E7H3_9BURK</name>
<accession>A0ABD4E7H3</accession>
<gene>
    <name evidence="1" type="ORF">WJ68_04835</name>
</gene>
<evidence type="ECO:0000313" key="2">
    <source>
        <dbReference type="Proteomes" id="UP000057910"/>
    </source>
</evidence>
<dbReference type="RefSeq" id="WP_059829901.1">
    <property type="nucleotide sequence ID" value="NZ_LOVH01000059.1"/>
</dbReference>
<organism evidence="1 2">
    <name type="scientific">Burkholderia ubonensis</name>
    <dbReference type="NCBI Taxonomy" id="101571"/>
    <lineage>
        <taxon>Bacteria</taxon>
        <taxon>Pseudomonadati</taxon>
        <taxon>Pseudomonadota</taxon>
        <taxon>Betaproteobacteria</taxon>
        <taxon>Burkholderiales</taxon>
        <taxon>Burkholderiaceae</taxon>
        <taxon>Burkholderia</taxon>
        <taxon>Burkholderia cepacia complex</taxon>
    </lineage>
</organism>
<dbReference type="SUPFAM" id="SSF46689">
    <property type="entry name" value="Homeodomain-like"/>
    <property type="match status" value="1"/>
</dbReference>
<dbReference type="EMBL" id="LPAD01000034">
    <property type="protein sequence ID" value="KVN88856.1"/>
    <property type="molecule type" value="Genomic_DNA"/>
</dbReference>
<evidence type="ECO:0008006" key="3">
    <source>
        <dbReference type="Google" id="ProtNLM"/>
    </source>
</evidence>
<dbReference type="InterPro" id="IPR009057">
    <property type="entry name" value="Homeodomain-like_sf"/>
</dbReference>